<dbReference type="PANTHER" id="PTHR43415">
    <property type="entry name" value="SPERMIDINE N(1)-ACETYLTRANSFERASE"/>
    <property type="match status" value="1"/>
</dbReference>
<proteinExistence type="predicted"/>
<dbReference type="PANTHER" id="PTHR43415:SF3">
    <property type="entry name" value="GNAT-FAMILY ACETYLTRANSFERASE"/>
    <property type="match status" value="1"/>
</dbReference>
<dbReference type="STRING" id="670482.SAMN04488542_101300"/>
<dbReference type="Gene3D" id="3.40.630.30">
    <property type="match status" value="1"/>
</dbReference>
<dbReference type="PROSITE" id="PS51186">
    <property type="entry name" value="GNAT"/>
    <property type="match status" value="1"/>
</dbReference>
<keyword evidence="2" id="KW-0808">Transferase</keyword>
<dbReference type="GO" id="GO:0016747">
    <property type="term" value="F:acyltransferase activity, transferring groups other than amino-acyl groups"/>
    <property type="evidence" value="ECO:0007669"/>
    <property type="project" value="InterPro"/>
</dbReference>
<dbReference type="AlphaFoldDB" id="A0A1G7EQQ7"/>
<dbReference type="CDD" id="cd04301">
    <property type="entry name" value="NAT_SF"/>
    <property type="match status" value="1"/>
</dbReference>
<dbReference type="Proteomes" id="UP000198972">
    <property type="component" value="Unassembled WGS sequence"/>
</dbReference>
<dbReference type="RefSeq" id="WP_091226111.1">
    <property type="nucleotide sequence ID" value="NZ_FNBG01000001.1"/>
</dbReference>
<dbReference type="EMBL" id="FNBG01000001">
    <property type="protein sequence ID" value="SDE65993.1"/>
    <property type="molecule type" value="Genomic_DNA"/>
</dbReference>
<dbReference type="SUPFAM" id="SSF55729">
    <property type="entry name" value="Acyl-CoA N-acyltransferases (Nat)"/>
    <property type="match status" value="1"/>
</dbReference>
<dbReference type="InterPro" id="IPR000182">
    <property type="entry name" value="GNAT_dom"/>
</dbReference>
<feature type="domain" description="N-acetyltransferase" evidence="1">
    <location>
        <begin position="1"/>
        <end position="165"/>
    </location>
</feature>
<evidence type="ECO:0000313" key="3">
    <source>
        <dbReference type="Proteomes" id="UP000198972"/>
    </source>
</evidence>
<protein>
    <submittedName>
        <fullName evidence="2">Protein N-acetyltransferase, RimJ/RimL family</fullName>
    </submittedName>
</protein>
<gene>
    <name evidence="2" type="ORF">SAMN04488542_101300</name>
</gene>
<evidence type="ECO:0000313" key="2">
    <source>
        <dbReference type="EMBL" id="SDE65993.1"/>
    </source>
</evidence>
<dbReference type="OrthoDB" id="948250at2"/>
<reference evidence="2 3" key="1">
    <citation type="submission" date="2016-10" db="EMBL/GenBank/DDBJ databases">
        <authorList>
            <person name="de Groot N.N."/>
        </authorList>
    </citation>
    <scope>NUCLEOTIDE SEQUENCE [LARGE SCALE GENOMIC DNA]</scope>
    <source>
        <strain evidence="2 3">DSM 28129</strain>
    </source>
</reference>
<dbReference type="InterPro" id="IPR016181">
    <property type="entry name" value="Acyl_CoA_acyltransferase"/>
</dbReference>
<keyword evidence="3" id="KW-1185">Reference proteome</keyword>
<dbReference type="Pfam" id="PF00583">
    <property type="entry name" value="Acetyltransf_1"/>
    <property type="match status" value="1"/>
</dbReference>
<evidence type="ECO:0000259" key="1">
    <source>
        <dbReference type="PROSITE" id="PS51186"/>
    </source>
</evidence>
<organism evidence="2 3">
    <name type="scientific">Fontibacillus panacisegetis</name>
    <dbReference type="NCBI Taxonomy" id="670482"/>
    <lineage>
        <taxon>Bacteria</taxon>
        <taxon>Bacillati</taxon>
        <taxon>Bacillota</taxon>
        <taxon>Bacilli</taxon>
        <taxon>Bacillales</taxon>
        <taxon>Paenibacillaceae</taxon>
        <taxon>Fontibacillus</taxon>
    </lineage>
</organism>
<name>A0A1G7EQQ7_9BACL</name>
<sequence>MIIREITQEDAIELIKFQKQLDNETKFMLFEPNEREIDEIQQSKMIMSFLESNNSNIFIAESDHRIVGYLSVSGGRTKRIRHSAYIVIGILKDFTGKGIGSELFNAMEQWRLSTKIKRVELTVMTNNEFGIKLYKKMGFEIEGIKKNSMIVDDRFVDEYYMAKIY</sequence>
<accession>A0A1G7EQQ7</accession>